<dbReference type="PANTHER" id="PTHR14084:SF0">
    <property type="entry name" value="KYNURENINASE"/>
    <property type="match status" value="1"/>
</dbReference>
<evidence type="ECO:0000256" key="4">
    <source>
        <dbReference type="PIRNR" id="PIRNR038800"/>
    </source>
</evidence>
<dbReference type="GO" id="GO:0019441">
    <property type="term" value="P:L-tryptophan catabolic process to kynurenine"/>
    <property type="evidence" value="ECO:0007669"/>
    <property type="project" value="TreeGrafter"/>
</dbReference>
<keyword evidence="3 4" id="KW-0663">Pyridoxal phosphate</keyword>
<reference evidence="5" key="1">
    <citation type="submission" date="2023-02" db="EMBL/GenBank/DDBJ databases">
        <title>Genome sequence of Hyphococcus flavus.</title>
        <authorList>
            <person name="Rong J.-C."/>
            <person name="Zhao Q."/>
            <person name="Yi M."/>
            <person name="Wu J.-Y."/>
        </authorList>
    </citation>
    <scope>NUCLEOTIDE SEQUENCE</scope>
    <source>
        <strain evidence="5">MCCC 1K03223</strain>
    </source>
</reference>
<dbReference type="InterPro" id="IPR015424">
    <property type="entry name" value="PyrdxlP-dep_Trfase"/>
</dbReference>
<comment type="pathway">
    <text evidence="4">Cofactor biosynthesis; NAD(+) biosynthesis; quinolinate from L-kynurenine: step 2/3.</text>
</comment>
<organism evidence="5 6">
    <name type="scientific">Hyphococcus flavus</name>
    <dbReference type="NCBI Taxonomy" id="1866326"/>
    <lineage>
        <taxon>Bacteria</taxon>
        <taxon>Pseudomonadati</taxon>
        <taxon>Pseudomonadota</taxon>
        <taxon>Alphaproteobacteria</taxon>
        <taxon>Parvularculales</taxon>
        <taxon>Parvularculaceae</taxon>
        <taxon>Hyphococcus</taxon>
    </lineage>
</organism>
<dbReference type="AlphaFoldDB" id="A0AAE9ZCC6"/>
<protein>
    <recommendedName>
        <fullName evidence="4">Kynureninase</fullName>
        <ecNumber evidence="4">3.7.1.3</ecNumber>
    </recommendedName>
</protein>
<dbReference type="GO" id="GO:0030170">
    <property type="term" value="F:pyridoxal phosphate binding"/>
    <property type="evidence" value="ECO:0007669"/>
    <property type="project" value="InterPro"/>
</dbReference>
<dbReference type="Gene3D" id="3.40.640.10">
    <property type="entry name" value="Type I PLP-dependent aspartate aminotransferase-like (Major domain)"/>
    <property type="match status" value="1"/>
</dbReference>
<evidence type="ECO:0000313" key="6">
    <source>
        <dbReference type="Proteomes" id="UP001214043"/>
    </source>
</evidence>
<name>A0AAE9ZCC6_9PROT</name>
<evidence type="ECO:0000256" key="1">
    <source>
        <dbReference type="ARBA" id="ARBA00022642"/>
    </source>
</evidence>
<proteinExistence type="inferred from homology"/>
<gene>
    <name evidence="5" type="ORF">PUV54_10165</name>
</gene>
<comment type="similarity">
    <text evidence="4">Belongs to the kynureninase family.</text>
</comment>
<comment type="subunit">
    <text evidence="4">Homodimer.</text>
</comment>
<keyword evidence="1 4" id="KW-0662">Pyridine nucleotide biosynthesis</keyword>
<comment type="catalytic activity">
    <reaction evidence="4">
        <text>L-kynurenine + H2O = anthranilate + L-alanine + H(+)</text>
        <dbReference type="Rhea" id="RHEA:16813"/>
        <dbReference type="ChEBI" id="CHEBI:15377"/>
        <dbReference type="ChEBI" id="CHEBI:15378"/>
        <dbReference type="ChEBI" id="CHEBI:16567"/>
        <dbReference type="ChEBI" id="CHEBI:57959"/>
        <dbReference type="ChEBI" id="CHEBI:57972"/>
        <dbReference type="EC" id="3.7.1.3"/>
    </reaction>
</comment>
<dbReference type="GO" id="GO:0005737">
    <property type="term" value="C:cytoplasm"/>
    <property type="evidence" value="ECO:0007669"/>
    <property type="project" value="InterPro"/>
</dbReference>
<comment type="cofactor">
    <cofactor evidence="4">
        <name>pyridoxal 5'-phosphate</name>
        <dbReference type="ChEBI" id="CHEBI:597326"/>
    </cofactor>
</comment>
<dbReference type="PANTHER" id="PTHR14084">
    <property type="entry name" value="KYNURENINASE"/>
    <property type="match status" value="1"/>
</dbReference>
<dbReference type="EMBL" id="CP118166">
    <property type="protein sequence ID" value="WDI30322.1"/>
    <property type="molecule type" value="Genomic_DNA"/>
</dbReference>
<dbReference type="GO" id="GO:0043420">
    <property type="term" value="P:anthranilate metabolic process"/>
    <property type="evidence" value="ECO:0007669"/>
    <property type="project" value="TreeGrafter"/>
</dbReference>
<dbReference type="GO" id="GO:0030429">
    <property type="term" value="F:kynureninase activity"/>
    <property type="evidence" value="ECO:0007669"/>
    <property type="project" value="UniProtKB-EC"/>
</dbReference>
<dbReference type="GO" id="GO:0008483">
    <property type="term" value="F:transaminase activity"/>
    <property type="evidence" value="ECO:0007669"/>
    <property type="project" value="UniProtKB-KW"/>
</dbReference>
<dbReference type="Pfam" id="PF22580">
    <property type="entry name" value="KYNU_C"/>
    <property type="match status" value="1"/>
</dbReference>
<dbReference type="GO" id="GO:0009435">
    <property type="term" value="P:NAD+ biosynthetic process"/>
    <property type="evidence" value="ECO:0007669"/>
    <property type="project" value="InterPro"/>
</dbReference>
<dbReference type="Proteomes" id="UP001214043">
    <property type="component" value="Chromosome"/>
</dbReference>
<dbReference type="KEGG" id="hfl:PUV54_10165"/>
<evidence type="ECO:0000256" key="2">
    <source>
        <dbReference type="ARBA" id="ARBA00022801"/>
    </source>
</evidence>
<dbReference type="InterPro" id="IPR010111">
    <property type="entry name" value="Kynureninase"/>
</dbReference>
<dbReference type="SUPFAM" id="SSF53383">
    <property type="entry name" value="PLP-dependent transferases"/>
    <property type="match status" value="1"/>
</dbReference>
<dbReference type="Gene3D" id="3.90.1150.10">
    <property type="entry name" value="Aspartate Aminotransferase, domain 1"/>
    <property type="match status" value="1"/>
</dbReference>
<evidence type="ECO:0000256" key="3">
    <source>
        <dbReference type="ARBA" id="ARBA00022898"/>
    </source>
</evidence>
<keyword evidence="5" id="KW-0808">Transferase</keyword>
<dbReference type="InterPro" id="IPR015421">
    <property type="entry name" value="PyrdxlP-dep_Trfase_major"/>
</dbReference>
<keyword evidence="6" id="KW-1185">Reference proteome</keyword>
<comment type="catalytic activity">
    <reaction evidence="4">
        <text>3-hydroxy-L-kynurenine + H2O = 3-hydroxyanthranilate + L-alanine + H(+)</text>
        <dbReference type="Rhea" id="RHEA:25143"/>
        <dbReference type="ChEBI" id="CHEBI:15377"/>
        <dbReference type="ChEBI" id="CHEBI:15378"/>
        <dbReference type="ChEBI" id="CHEBI:36559"/>
        <dbReference type="ChEBI" id="CHEBI:57972"/>
        <dbReference type="ChEBI" id="CHEBI:58125"/>
        <dbReference type="EC" id="3.7.1.3"/>
    </reaction>
</comment>
<keyword evidence="2 4" id="KW-0378">Hydrolase</keyword>
<dbReference type="EC" id="3.7.1.3" evidence="4"/>
<dbReference type="InterPro" id="IPR015422">
    <property type="entry name" value="PyrdxlP-dep_Trfase_small"/>
</dbReference>
<dbReference type="RefSeq" id="WP_274492120.1">
    <property type="nucleotide sequence ID" value="NZ_CP118166.1"/>
</dbReference>
<accession>A0AAE9ZCC6</accession>
<dbReference type="PIRSF" id="PIRSF038800">
    <property type="entry name" value="KYNU"/>
    <property type="match status" value="1"/>
</dbReference>
<evidence type="ECO:0000313" key="5">
    <source>
        <dbReference type="EMBL" id="WDI30322.1"/>
    </source>
</evidence>
<sequence length="406" mass="43132">MTVHSRKDAEALDAADPLAPLREHFDLPEGVIYLDGNSLGPPPRSALKRLHETAHNHWGKDLIKSWNTAGWIDLPKTCGAKIATLVGADPNDVIVCDSVSVNIFKLASALLKLHPGALAYEQDEFPTDGYILQGLANLTNSPLIKLNHQGGPVEAFAGGASVLIKSAVHYKTAAIADIAAWEAEAGKAGAVIIWDLSHAAGVINLDLEAAGARFAVGCGYKYLNGGPGAPAFVYAQRKAAEKLNQPLSGWMGHAHAFDFAGDYAPGEGVKRFACGTPPILSMSVLDAALDVFADIDMSAVEAKAKALGDIFLLRAQKLSLESVSPGIGESRGGHVSLKFKDGYAVVQALIARGVIGDFRTPDLMRFGFAPLYLGYSDVWDAADAFEQVMTSESWNAPEFITRKAVI</sequence>
<keyword evidence="5" id="KW-0032">Aminotransferase</keyword>
<comment type="function">
    <text evidence="4">Catalyzes the cleavage of L-kynurenine (L-Kyn) and L-3-hydroxykynurenine (L-3OHKyn) into anthranilic acid (AA) and 3-hydroxyanthranilic acid (3-OHAA), respectively.</text>
</comment>
<comment type="pathway">
    <text evidence="4">Amino-acid degradation; L-kynurenine degradation; L-alanine and anthranilate from L-kynurenine: step 1/1.</text>
</comment>